<name>A0A0F4PI24_9GAMM</name>
<dbReference type="Proteomes" id="UP000033664">
    <property type="component" value="Unassembled WGS sequence"/>
</dbReference>
<protein>
    <submittedName>
        <fullName evidence="2">Uncharacterized protein</fullName>
    </submittedName>
</protein>
<gene>
    <name evidence="2" type="ORF">TW72_14050</name>
</gene>
<proteinExistence type="inferred from homology"/>
<evidence type="ECO:0000313" key="3">
    <source>
        <dbReference type="Proteomes" id="UP000033664"/>
    </source>
</evidence>
<keyword evidence="3" id="KW-1185">Reference proteome</keyword>
<evidence type="ECO:0000256" key="1">
    <source>
        <dbReference type="ARBA" id="ARBA00005367"/>
    </source>
</evidence>
<dbReference type="Pfam" id="PF06062">
    <property type="entry name" value="UPF0231"/>
    <property type="match status" value="1"/>
</dbReference>
<dbReference type="AlphaFoldDB" id="A0A0F4PI24"/>
<evidence type="ECO:0000313" key="2">
    <source>
        <dbReference type="EMBL" id="KJY98825.1"/>
    </source>
</evidence>
<dbReference type="OrthoDB" id="5739292at2"/>
<dbReference type="EMBL" id="JXXZ01000010">
    <property type="protein sequence ID" value="KJY98825.1"/>
    <property type="molecule type" value="Genomic_DNA"/>
</dbReference>
<comment type="caution">
    <text evidence="2">The sequence shown here is derived from an EMBL/GenBank/DDBJ whole genome shotgun (WGS) entry which is preliminary data.</text>
</comment>
<sequence>MEYQLYSDPTWGKRVKISDEHRLIARWFNDELYENDELIEAFFTALDSTAEQLVQGREMRLLIGDGEACFQSHGLFHDDEQTLALYSGDDLALDESELQAWCGVEDLRALASAWRHFR</sequence>
<accession>A0A0F4PI24</accession>
<organism evidence="2 3">
    <name type="scientific">Pseudoalteromonas ruthenica</name>
    <dbReference type="NCBI Taxonomy" id="151081"/>
    <lineage>
        <taxon>Bacteria</taxon>
        <taxon>Pseudomonadati</taxon>
        <taxon>Pseudomonadota</taxon>
        <taxon>Gammaproteobacteria</taxon>
        <taxon>Alteromonadales</taxon>
        <taxon>Pseudoalteromonadaceae</taxon>
        <taxon>Pseudoalteromonas</taxon>
    </lineage>
</organism>
<dbReference type="InterPro" id="IPR008249">
    <property type="entry name" value="UPF0231"/>
</dbReference>
<comment type="similarity">
    <text evidence="1">Belongs to the UPF0231 family.</text>
</comment>
<dbReference type="GeneID" id="58229619"/>
<dbReference type="RefSeq" id="WP_045980465.1">
    <property type="nucleotide sequence ID" value="NZ_JXXY01000018.1"/>
</dbReference>
<reference evidence="2 3" key="1">
    <citation type="journal article" date="2015" name="BMC Genomics">
        <title>Genome mining reveals unlocked bioactive potential of marine Gram-negative bacteria.</title>
        <authorList>
            <person name="Machado H."/>
            <person name="Sonnenschein E.C."/>
            <person name="Melchiorsen J."/>
            <person name="Gram L."/>
        </authorList>
    </citation>
    <scope>NUCLEOTIDE SEQUENCE [LARGE SCALE GENOMIC DNA]</scope>
    <source>
        <strain evidence="2 3">S3137</strain>
    </source>
</reference>